<dbReference type="CDD" id="cd02248">
    <property type="entry name" value="Peptidase_C1A"/>
    <property type="match status" value="1"/>
</dbReference>
<evidence type="ECO:0000259" key="7">
    <source>
        <dbReference type="SMART" id="SM00645"/>
    </source>
</evidence>
<dbReference type="EnsemblMetazoa" id="CLYHEMT017719.2">
    <property type="protein sequence ID" value="CLYHEMP017719.2"/>
    <property type="gene ID" value="CLYHEMG017719"/>
</dbReference>
<reference evidence="9" key="1">
    <citation type="submission" date="2021-01" db="UniProtKB">
        <authorList>
            <consortium name="EnsemblMetazoa"/>
        </authorList>
    </citation>
    <scope>IDENTIFICATION</scope>
</reference>
<dbReference type="InterPro" id="IPR013201">
    <property type="entry name" value="Prot_inhib_I29"/>
</dbReference>
<dbReference type="InterPro" id="IPR000668">
    <property type="entry name" value="Peptidase_C1A_C"/>
</dbReference>
<organism evidence="9 10">
    <name type="scientific">Clytia hemisphaerica</name>
    <dbReference type="NCBI Taxonomy" id="252671"/>
    <lineage>
        <taxon>Eukaryota</taxon>
        <taxon>Metazoa</taxon>
        <taxon>Cnidaria</taxon>
        <taxon>Hydrozoa</taxon>
        <taxon>Hydroidolina</taxon>
        <taxon>Leptothecata</taxon>
        <taxon>Obeliida</taxon>
        <taxon>Clytiidae</taxon>
        <taxon>Clytia</taxon>
    </lineage>
</organism>
<dbReference type="OrthoDB" id="65740at2759"/>
<dbReference type="InterPro" id="IPR000169">
    <property type="entry name" value="Pept_cys_AS"/>
</dbReference>
<keyword evidence="4" id="KW-0788">Thiol protease</keyword>
<evidence type="ECO:0000256" key="3">
    <source>
        <dbReference type="ARBA" id="ARBA00022801"/>
    </source>
</evidence>
<dbReference type="SUPFAM" id="SSF54001">
    <property type="entry name" value="Cysteine proteinases"/>
    <property type="match status" value="1"/>
</dbReference>
<dbReference type="Pfam" id="PF08246">
    <property type="entry name" value="Inhibitor_I29"/>
    <property type="match status" value="1"/>
</dbReference>
<dbReference type="PROSITE" id="PS00139">
    <property type="entry name" value="THIOL_PROTEASE_CYS"/>
    <property type="match status" value="1"/>
</dbReference>
<dbReference type="AlphaFoldDB" id="A0A7M5X5G9"/>
<protein>
    <submittedName>
        <fullName evidence="9">Uncharacterized protein</fullName>
    </submittedName>
</protein>
<dbReference type="Pfam" id="PF00112">
    <property type="entry name" value="Peptidase_C1"/>
    <property type="match status" value="1"/>
</dbReference>
<proteinExistence type="inferred from homology"/>
<dbReference type="PANTHER" id="PTHR12411">
    <property type="entry name" value="CYSTEINE PROTEASE FAMILY C1-RELATED"/>
    <property type="match status" value="1"/>
</dbReference>
<dbReference type="SMART" id="SM00848">
    <property type="entry name" value="Inhibitor_I29"/>
    <property type="match status" value="1"/>
</dbReference>
<keyword evidence="6" id="KW-1015">Disulfide bond</keyword>
<feature type="domain" description="Peptidase C1A papain C-terminal" evidence="7">
    <location>
        <begin position="206"/>
        <end position="353"/>
    </location>
</feature>
<evidence type="ECO:0000256" key="5">
    <source>
        <dbReference type="ARBA" id="ARBA00023145"/>
    </source>
</evidence>
<name>A0A7M5X5G9_9CNID</name>
<dbReference type="Proteomes" id="UP000594262">
    <property type="component" value="Unplaced"/>
</dbReference>
<keyword evidence="3" id="KW-0378">Hydrolase</keyword>
<evidence type="ECO:0000256" key="2">
    <source>
        <dbReference type="ARBA" id="ARBA00022670"/>
    </source>
</evidence>
<accession>A0A7M5X5G9</accession>
<dbReference type="GO" id="GO:0008234">
    <property type="term" value="F:cysteine-type peptidase activity"/>
    <property type="evidence" value="ECO:0007669"/>
    <property type="project" value="UniProtKB-KW"/>
</dbReference>
<comment type="similarity">
    <text evidence="1">Belongs to the peptidase C1 family.</text>
</comment>
<dbReference type="InterPro" id="IPR013128">
    <property type="entry name" value="Peptidase_C1A"/>
</dbReference>
<dbReference type="InterPro" id="IPR038765">
    <property type="entry name" value="Papain-like_cys_pep_sf"/>
</dbReference>
<sequence length="354" mass="40409">MMGYDTLLASYYDKYILMYTKFEPWKFDFSVFEIPSDVHCFDLSGESEASETTVSSFNPMLEFMSTHALSSEPINNDNTTKGTSDVVKPKDDLKDLITNSAGVGGSGVNHFEFVVEKIFTDYKNLFQKEYKNEKEHVKRKDIFRHNLRYINHKNRQNLTYKLHLNHFADITDEEMKQYRGLLNESYVDHKAEPFKAPQINYHGIAVPKSLDWRKYGAISEVSSQGICGSCYAYAVTGAVEAGHFIKTGKRIKLSEQQIVDCSWGFGNRGCKGGYPYRAMQWSIQHGGIATSESYGKYLAQEGYCHFGNVTHGAKVEGYYNVTKGNVTLTQTRSCFVWSCNRSHKHTPEIIQILR</sequence>
<evidence type="ECO:0000259" key="8">
    <source>
        <dbReference type="SMART" id="SM00848"/>
    </source>
</evidence>
<dbReference type="SMART" id="SM00645">
    <property type="entry name" value="Pept_C1"/>
    <property type="match status" value="1"/>
</dbReference>
<dbReference type="Gene3D" id="3.90.70.10">
    <property type="entry name" value="Cysteine proteinases"/>
    <property type="match status" value="1"/>
</dbReference>
<dbReference type="InterPro" id="IPR039417">
    <property type="entry name" value="Peptidase_C1A_papain-like"/>
</dbReference>
<evidence type="ECO:0000313" key="10">
    <source>
        <dbReference type="Proteomes" id="UP000594262"/>
    </source>
</evidence>
<evidence type="ECO:0000256" key="6">
    <source>
        <dbReference type="ARBA" id="ARBA00023157"/>
    </source>
</evidence>
<dbReference type="EnsemblMetazoa" id="CLYHEMT017719.1">
    <property type="protein sequence ID" value="CLYHEMP017719.1"/>
    <property type="gene ID" value="CLYHEMG017719"/>
</dbReference>
<dbReference type="GO" id="GO:0006508">
    <property type="term" value="P:proteolysis"/>
    <property type="evidence" value="ECO:0007669"/>
    <property type="project" value="UniProtKB-KW"/>
</dbReference>
<evidence type="ECO:0000256" key="1">
    <source>
        <dbReference type="ARBA" id="ARBA00008455"/>
    </source>
</evidence>
<keyword evidence="10" id="KW-1185">Reference proteome</keyword>
<feature type="domain" description="Cathepsin propeptide inhibitor" evidence="8">
    <location>
        <begin position="119"/>
        <end position="175"/>
    </location>
</feature>
<evidence type="ECO:0000256" key="4">
    <source>
        <dbReference type="ARBA" id="ARBA00022807"/>
    </source>
</evidence>
<evidence type="ECO:0000313" key="9">
    <source>
        <dbReference type="EnsemblMetazoa" id="CLYHEMP017719.1"/>
    </source>
</evidence>
<keyword evidence="2" id="KW-0645">Protease</keyword>
<keyword evidence="5" id="KW-0865">Zymogen</keyword>